<dbReference type="STRING" id="8022.A0A060Z951"/>
<reference evidence="1" key="1">
    <citation type="journal article" date="2014" name="Nat. Commun.">
        <title>The rainbow trout genome provides novel insights into evolution after whole-genome duplication in vertebrates.</title>
        <authorList>
            <person name="Berthelot C."/>
            <person name="Brunet F."/>
            <person name="Chalopin D."/>
            <person name="Juanchich A."/>
            <person name="Bernard M."/>
            <person name="Noel B."/>
            <person name="Bento P."/>
            <person name="Da Silva C."/>
            <person name="Labadie K."/>
            <person name="Alberti A."/>
            <person name="Aury J.M."/>
            <person name="Louis A."/>
            <person name="Dehais P."/>
            <person name="Bardou P."/>
            <person name="Montfort J."/>
            <person name="Klopp C."/>
            <person name="Cabau C."/>
            <person name="Gaspin C."/>
            <person name="Thorgaard G.H."/>
            <person name="Boussaha M."/>
            <person name="Quillet E."/>
            <person name="Guyomard R."/>
            <person name="Galiana D."/>
            <person name="Bobe J."/>
            <person name="Volff J.N."/>
            <person name="Genet C."/>
            <person name="Wincker P."/>
            <person name="Jaillon O."/>
            <person name="Roest Crollius H."/>
            <person name="Guiguen Y."/>
        </authorList>
    </citation>
    <scope>NUCLEOTIDE SEQUENCE [LARGE SCALE GENOMIC DNA]</scope>
</reference>
<gene>
    <name evidence="1" type="ORF">GSONMT00029880001</name>
</gene>
<name>A0A060Z951_ONCMY</name>
<organism evidence="1 2">
    <name type="scientific">Oncorhynchus mykiss</name>
    <name type="common">Rainbow trout</name>
    <name type="synonym">Salmo gairdneri</name>
    <dbReference type="NCBI Taxonomy" id="8022"/>
    <lineage>
        <taxon>Eukaryota</taxon>
        <taxon>Metazoa</taxon>
        <taxon>Chordata</taxon>
        <taxon>Craniata</taxon>
        <taxon>Vertebrata</taxon>
        <taxon>Euteleostomi</taxon>
        <taxon>Actinopterygii</taxon>
        <taxon>Neopterygii</taxon>
        <taxon>Teleostei</taxon>
        <taxon>Protacanthopterygii</taxon>
        <taxon>Salmoniformes</taxon>
        <taxon>Salmonidae</taxon>
        <taxon>Salmoninae</taxon>
        <taxon>Oncorhynchus</taxon>
    </lineage>
</organism>
<protein>
    <submittedName>
        <fullName evidence="1">Uncharacterized protein</fullName>
    </submittedName>
</protein>
<evidence type="ECO:0000313" key="2">
    <source>
        <dbReference type="Proteomes" id="UP000193380"/>
    </source>
</evidence>
<dbReference type="AlphaFoldDB" id="A0A060Z951"/>
<reference evidence="1" key="2">
    <citation type="submission" date="2014-03" db="EMBL/GenBank/DDBJ databases">
        <authorList>
            <person name="Genoscope - CEA"/>
        </authorList>
    </citation>
    <scope>NUCLEOTIDE SEQUENCE</scope>
</reference>
<accession>A0A060Z951</accession>
<dbReference type="Proteomes" id="UP000193380">
    <property type="component" value="Unassembled WGS sequence"/>
</dbReference>
<dbReference type="EMBL" id="FR958481">
    <property type="protein sequence ID" value="CDR00576.1"/>
    <property type="molecule type" value="Genomic_DNA"/>
</dbReference>
<proteinExistence type="predicted"/>
<sequence>MDRSPVQRLLSRPLKTTIPVANKLLEPCVMVGVTDKLWHRKQLTKCFYDWTAGDLPELEVGETIRMKPLPGDHPGLWSLDTCLQSVAPHSYLVAPSIVAIGWICT</sequence>
<dbReference type="PaxDb" id="8022-A0A060Z951"/>
<evidence type="ECO:0000313" key="1">
    <source>
        <dbReference type="EMBL" id="CDR00576.1"/>
    </source>
</evidence>